<gene>
    <name evidence="3" type="ORF">QPX23_01315</name>
    <name evidence="4" type="ORF">QPX42_01300</name>
</gene>
<evidence type="ECO:0000313" key="6">
    <source>
        <dbReference type="Proteomes" id="UP001239759"/>
    </source>
</evidence>
<dbReference type="Proteomes" id="UP001224412">
    <property type="component" value="Unassembled WGS sequence"/>
</dbReference>
<dbReference type="GeneID" id="42782450"/>
<protein>
    <submittedName>
        <fullName evidence="4">HNH endonuclease family protein</fullName>
    </submittedName>
</protein>
<accession>A0AAP4F8G4</accession>
<keyword evidence="4" id="KW-0255">Endonuclease</keyword>
<dbReference type="PANTHER" id="PTHR24094">
    <property type="entry name" value="SECRETED PROTEIN"/>
    <property type="match status" value="1"/>
</dbReference>
<keyword evidence="4" id="KW-0540">Nuclease</keyword>
<feature type="domain" description="GmrSD restriction endonucleases C-terminal" evidence="2">
    <location>
        <begin position="114"/>
        <end position="250"/>
    </location>
</feature>
<feature type="compositionally biased region" description="Low complexity" evidence="1">
    <location>
        <begin position="42"/>
        <end position="54"/>
    </location>
</feature>
<evidence type="ECO:0000256" key="1">
    <source>
        <dbReference type="SAM" id="MobiDB-lite"/>
    </source>
</evidence>
<dbReference type="EMBL" id="JASNUQ010000001">
    <property type="protein sequence ID" value="MDK4289382.1"/>
    <property type="molecule type" value="Genomic_DNA"/>
</dbReference>
<sequence length="255" mass="27536">MGAVSVLLSGCTVSGGADSTQGQAGATTTTTVSTTVTTTQAAETNAEASENQSAQHPFPHAQPGVYTDDSLDYRAMHQSLEIKGRAPKTGYDRERFGSAWTDDVNVAGGRNGCDTRNDILQRDLAQISVRNGTHGCLVESGEFTSPYTGEHIDFRRGDNQVDIEHVVALGDAWVKGAFEWGETKRRDFANDPINLLAVDASSNRAKGAADAASWLPPNKAFRCDYGRIQVHVKYVYGLWATDAEHRVLGELLDQC</sequence>
<reference evidence="4 6" key="1">
    <citation type="submission" date="2023-05" db="EMBL/GenBank/DDBJ databases">
        <title>Metabolic capabilities are highly conserved among human nasal-associated Corynebacterium species in pangenomic analyses.</title>
        <authorList>
            <person name="Tran T.H."/>
            <person name="Roberts A.Q."/>
            <person name="Escapa I.F."/>
            <person name="Gao W."/>
            <person name="Conlan S."/>
            <person name="Kong H."/>
            <person name="Segre J.A."/>
            <person name="Kelly M.S."/>
            <person name="Lemon K.P."/>
        </authorList>
    </citation>
    <scope>NUCLEOTIDE SEQUENCE</scope>
    <source>
        <strain evidence="4">KPL2773</strain>
        <strain evidence="3 6">KPL3772</strain>
    </source>
</reference>
<dbReference type="PANTHER" id="PTHR24094:SF15">
    <property type="entry name" value="AMP-DEPENDENT SYNTHETASE_LIGASE DOMAIN-CONTAINING PROTEIN-RELATED"/>
    <property type="match status" value="1"/>
</dbReference>
<comment type="caution">
    <text evidence="4">The sequence shown here is derived from an EMBL/GenBank/DDBJ whole genome shotgun (WGS) entry which is preliminary data.</text>
</comment>
<evidence type="ECO:0000259" key="2">
    <source>
        <dbReference type="Pfam" id="PF07510"/>
    </source>
</evidence>
<keyword evidence="6" id="KW-1185">Reference proteome</keyword>
<dbReference type="Pfam" id="PF07510">
    <property type="entry name" value="GmrSD_C"/>
    <property type="match status" value="1"/>
</dbReference>
<proteinExistence type="predicted"/>
<dbReference type="Proteomes" id="UP001239759">
    <property type="component" value="Unassembled WGS sequence"/>
</dbReference>
<organism evidence="4 5">
    <name type="scientific">Corynebacterium pseudodiphtheriticum</name>
    <dbReference type="NCBI Taxonomy" id="37637"/>
    <lineage>
        <taxon>Bacteria</taxon>
        <taxon>Bacillati</taxon>
        <taxon>Actinomycetota</taxon>
        <taxon>Actinomycetes</taxon>
        <taxon>Mycobacteriales</taxon>
        <taxon>Corynebacteriaceae</taxon>
        <taxon>Corynebacterium</taxon>
    </lineage>
</organism>
<dbReference type="GO" id="GO:0004519">
    <property type="term" value="F:endonuclease activity"/>
    <property type="evidence" value="ECO:0007669"/>
    <property type="project" value="UniProtKB-KW"/>
</dbReference>
<feature type="region of interest" description="Disordered" evidence="1">
    <location>
        <begin position="42"/>
        <end position="67"/>
    </location>
</feature>
<dbReference type="EMBL" id="JASNVH010000002">
    <property type="protein sequence ID" value="MDK4306195.1"/>
    <property type="molecule type" value="Genomic_DNA"/>
</dbReference>
<name>A0AAP4F8G4_9CORY</name>
<dbReference type="AlphaFoldDB" id="A0AAP4F8G4"/>
<evidence type="ECO:0000313" key="5">
    <source>
        <dbReference type="Proteomes" id="UP001224412"/>
    </source>
</evidence>
<dbReference type="InterPro" id="IPR011089">
    <property type="entry name" value="GmrSD_C"/>
</dbReference>
<dbReference type="RefSeq" id="WP_051619247.1">
    <property type="nucleotide sequence ID" value="NZ_CP137212.1"/>
</dbReference>
<evidence type="ECO:0000313" key="4">
    <source>
        <dbReference type="EMBL" id="MDK4306195.1"/>
    </source>
</evidence>
<keyword evidence="4" id="KW-0378">Hydrolase</keyword>
<evidence type="ECO:0000313" key="3">
    <source>
        <dbReference type="EMBL" id="MDK4289382.1"/>
    </source>
</evidence>